<proteinExistence type="inferred from homology"/>
<name>A0A378IQG1_9GAMM</name>
<dbReference type="InterPro" id="IPR010998">
    <property type="entry name" value="Integrase_recombinase_N"/>
</dbReference>
<dbReference type="GO" id="GO:0015074">
    <property type="term" value="P:DNA integration"/>
    <property type="evidence" value="ECO:0007669"/>
    <property type="project" value="UniProtKB-KW"/>
</dbReference>
<dbReference type="PANTHER" id="PTHR30629:SF2">
    <property type="entry name" value="PROPHAGE INTEGRASE INTS-RELATED"/>
    <property type="match status" value="1"/>
</dbReference>
<evidence type="ECO:0000313" key="6">
    <source>
        <dbReference type="EMBL" id="STX37476.1"/>
    </source>
</evidence>
<evidence type="ECO:0000256" key="1">
    <source>
        <dbReference type="ARBA" id="ARBA00008857"/>
    </source>
</evidence>
<gene>
    <name evidence="6" type="primary">intS_1</name>
    <name evidence="6" type="ORF">NCTC11978_00643</name>
</gene>
<dbReference type="SUPFAM" id="SSF56349">
    <property type="entry name" value="DNA breaking-rejoining enzymes"/>
    <property type="match status" value="1"/>
</dbReference>
<dbReference type="Proteomes" id="UP000254033">
    <property type="component" value="Unassembled WGS sequence"/>
</dbReference>
<evidence type="ECO:0000256" key="4">
    <source>
        <dbReference type="ARBA" id="ARBA00023172"/>
    </source>
</evidence>
<dbReference type="InterPro" id="IPR013762">
    <property type="entry name" value="Integrase-like_cat_sf"/>
</dbReference>
<evidence type="ECO:0000313" key="7">
    <source>
        <dbReference type="Proteomes" id="UP000254033"/>
    </source>
</evidence>
<feature type="domain" description="Tyr recombinase" evidence="5">
    <location>
        <begin position="218"/>
        <end position="393"/>
    </location>
</feature>
<dbReference type="GO" id="GO:0006310">
    <property type="term" value="P:DNA recombination"/>
    <property type="evidence" value="ECO:0007669"/>
    <property type="project" value="UniProtKB-KW"/>
</dbReference>
<keyword evidence="2" id="KW-0229">DNA integration</keyword>
<protein>
    <submittedName>
        <fullName evidence="6">Phage integrase</fullName>
    </submittedName>
</protein>
<evidence type="ECO:0000259" key="5">
    <source>
        <dbReference type="PROSITE" id="PS51898"/>
    </source>
</evidence>
<keyword evidence="3" id="KW-0238">DNA-binding</keyword>
<dbReference type="AlphaFoldDB" id="A0A378IQG1"/>
<evidence type="ECO:0000256" key="2">
    <source>
        <dbReference type="ARBA" id="ARBA00022908"/>
    </source>
</evidence>
<organism evidence="6 7">
    <name type="scientific">Legionella feeleii</name>
    <dbReference type="NCBI Taxonomy" id="453"/>
    <lineage>
        <taxon>Bacteria</taxon>
        <taxon>Pseudomonadati</taxon>
        <taxon>Pseudomonadota</taxon>
        <taxon>Gammaproteobacteria</taxon>
        <taxon>Legionellales</taxon>
        <taxon>Legionellaceae</taxon>
        <taxon>Legionella</taxon>
    </lineage>
</organism>
<dbReference type="Gene3D" id="3.30.160.390">
    <property type="entry name" value="Integrase, DNA-binding domain"/>
    <property type="match status" value="1"/>
</dbReference>
<dbReference type="InterPro" id="IPR038488">
    <property type="entry name" value="Integrase_DNA-bd_sf"/>
</dbReference>
<keyword evidence="4" id="KW-0233">DNA recombination</keyword>
<dbReference type="PANTHER" id="PTHR30629">
    <property type="entry name" value="PROPHAGE INTEGRASE"/>
    <property type="match status" value="1"/>
</dbReference>
<evidence type="ECO:0000256" key="3">
    <source>
        <dbReference type="ARBA" id="ARBA00023125"/>
    </source>
</evidence>
<accession>A0A378IQG1</accession>
<dbReference type="InterPro" id="IPR002104">
    <property type="entry name" value="Integrase_catalytic"/>
</dbReference>
<dbReference type="RefSeq" id="WP_115174560.1">
    <property type="nucleotide sequence ID" value="NZ_UGNY01000001.1"/>
</dbReference>
<dbReference type="Pfam" id="PF13356">
    <property type="entry name" value="Arm-DNA-bind_3"/>
    <property type="match status" value="1"/>
</dbReference>
<dbReference type="GO" id="GO:0003677">
    <property type="term" value="F:DNA binding"/>
    <property type="evidence" value="ECO:0007669"/>
    <property type="project" value="UniProtKB-KW"/>
</dbReference>
<sequence>MAEHQNGLRLTKSVIDKLEPTLGKDQSFYRDETLKGFALRITASGVKSFIVETRINGRVKRITLGKYGNITAEEARKQAKSLLGSVAKGDDPIAEKKTRQVNAMTLKQVFNDYLKMRKDLKPRTLSDYHCVLHEVIPDWLDKPVTKITREMIAKRHSQHGKTNSKARANNCMRVLRAIFNFAMYQYQTGDGQPIIVMNPVKYLSHTRGWFRVDRKQTVIKPHQLADWYKAITRLVEEDSYRNALLWHDYFLLLLFTGMRKTEAGSLRWQDIDLKDKTITLQNTKNSEVHTLPMSDFVYELLKRRSQCKISPYIFPAESKTGYIYEPKKAVLKVVELSGVSFTLHDLRRTFATIAESLDLPAYALKRLLNHKMNNDVTAGYIMKDVERLRKPMQQVANYLLKHMTEMNVTENIQRNST</sequence>
<comment type="similarity">
    <text evidence="1">Belongs to the 'phage' integrase family.</text>
</comment>
<dbReference type="InterPro" id="IPR011010">
    <property type="entry name" value="DNA_brk_join_enz"/>
</dbReference>
<dbReference type="InterPro" id="IPR025166">
    <property type="entry name" value="Integrase_DNA_bind_dom"/>
</dbReference>
<dbReference type="Gene3D" id="1.10.443.10">
    <property type="entry name" value="Intergrase catalytic core"/>
    <property type="match status" value="1"/>
</dbReference>
<dbReference type="EMBL" id="UGNY01000001">
    <property type="protein sequence ID" value="STX37476.1"/>
    <property type="molecule type" value="Genomic_DNA"/>
</dbReference>
<dbReference type="Pfam" id="PF00589">
    <property type="entry name" value="Phage_integrase"/>
    <property type="match status" value="1"/>
</dbReference>
<reference evidence="6 7" key="1">
    <citation type="submission" date="2018-06" db="EMBL/GenBank/DDBJ databases">
        <authorList>
            <consortium name="Pathogen Informatics"/>
            <person name="Doyle S."/>
        </authorList>
    </citation>
    <scope>NUCLEOTIDE SEQUENCE [LARGE SCALE GENOMIC DNA]</scope>
    <source>
        <strain evidence="6 7">NCTC11978</strain>
    </source>
</reference>
<dbReference type="PROSITE" id="PS51898">
    <property type="entry name" value="TYR_RECOMBINASE"/>
    <property type="match status" value="1"/>
</dbReference>
<dbReference type="Gene3D" id="1.10.150.130">
    <property type="match status" value="1"/>
</dbReference>
<dbReference type="InterPro" id="IPR050808">
    <property type="entry name" value="Phage_Integrase"/>
</dbReference>